<accession>A0A0B0NDV3</accession>
<keyword evidence="2" id="KW-1185">Reference proteome</keyword>
<sequence length="63" mass="6878">MGMSHGCVHLAGSKHDLQGRLHARAYSIALTTGWSNHTRACHTGVSLLSPSQFWRLLGILKPI</sequence>
<dbReference type="AlphaFoldDB" id="A0A0B0NDV3"/>
<evidence type="ECO:0000313" key="2">
    <source>
        <dbReference type="Proteomes" id="UP000032142"/>
    </source>
</evidence>
<dbReference type="Proteomes" id="UP000032142">
    <property type="component" value="Unassembled WGS sequence"/>
</dbReference>
<organism evidence="1 2">
    <name type="scientific">Gossypium arboreum</name>
    <name type="common">Tree cotton</name>
    <name type="synonym">Gossypium nanking</name>
    <dbReference type="NCBI Taxonomy" id="29729"/>
    <lineage>
        <taxon>Eukaryota</taxon>
        <taxon>Viridiplantae</taxon>
        <taxon>Streptophyta</taxon>
        <taxon>Embryophyta</taxon>
        <taxon>Tracheophyta</taxon>
        <taxon>Spermatophyta</taxon>
        <taxon>Magnoliopsida</taxon>
        <taxon>eudicotyledons</taxon>
        <taxon>Gunneridae</taxon>
        <taxon>Pentapetalae</taxon>
        <taxon>rosids</taxon>
        <taxon>malvids</taxon>
        <taxon>Malvales</taxon>
        <taxon>Malvaceae</taxon>
        <taxon>Malvoideae</taxon>
        <taxon>Gossypium</taxon>
    </lineage>
</organism>
<dbReference type="EMBL" id="KN392891">
    <property type="protein sequence ID" value="KHG09999.1"/>
    <property type="molecule type" value="Genomic_DNA"/>
</dbReference>
<gene>
    <name evidence="1" type="ORF">F383_03011</name>
</gene>
<evidence type="ECO:0000313" key="1">
    <source>
        <dbReference type="EMBL" id="KHG09999.1"/>
    </source>
</evidence>
<proteinExistence type="predicted"/>
<reference evidence="2" key="1">
    <citation type="submission" date="2014-09" db="EMBL/GenBank/DDBJ databases">
        <authorList>
            <person name="Mudge J."/>
            <person name="Ramaraj T."/>
            <person name="Lindquist I.E."/>
            <person name="Bharti A.K."/>
            <person name="Sundararajan A."/>
            <person name="Cameron C.T."/>
            <person name="Woodward J.E."/>
            <person name="May G.D."/>
            <person name="Brubaker C."/>
            <person name="Broadhvest J."/>
            <person name="Wilkins T.A."/>
        </authorList>
    </citation>
    <scope>NUCLEOTIDE SEQUENCE</scope>
    <source>
        <strain evidence="2">cv. AKA8401</strain>
    </source>
</reference>
<protein>
    <submittedName>
        <fullName evidence="1">Uncharacterized protein</fullName>
    </submittedName>
</protein>
<name>A0A0B0NDV3_GOSAR</name>